<dbReference type="OrthoDB" id="6712223at2"/>
<accession>A0A1S1N6S8</accession>
<feature type="transmembrane region" description="Helical" evidence="1">
    <location>
        <begin position="138"/>
        <end position="171"/>
    </location>
</feature>
<evidence type="ECO:0000313" key="3">
    <source>
        <dbReference type="Proteomes" id="UP000180253"/>
    </source>
</evidence>
<evidence type="ECO:0000256" key="1">
    <source>
        <dbReference type="SAM" id="Phobius"/>
    </source>
</evidence>
<dbReference type="Proteomes" id="UP000180253">
    <property type="component" value="Unassembled WGS sequence"/>
</dbReference>
<reference evidence="2 3" key="1">
    <citation type="submission" date="2016-10" db="EMBL/GenBank/DDBJ databases">
        <title>Pseudoalteromonas amylolytica sp. nov., isolated from the surface seawater.</title>
        <authorList>
            <person name="Wu Y.-H."/>
            <person name="Cheng H."/>
            <person name="Jin X.-B."/>
            <person name="Wang C.-S."/>
            <person name="Xu X.-W."/>
        </authorList>
    </citation>
    <scope>NUCLEOTIDE SEQUENCE [LARGE SCALE GENOMIC DNA]</scope>
    <source>
        <strain evidence="2 3">JCM 12483</strain>
    </source>
</reference>
<name>A0A1S1N6S8_9GAMM</name>
<evidence type="ECO:0000313" key="2">
    <source>
        <dbReference type="EMBL" id="OHU94362.1"/>
    </source>
</evidence>
<organism evidence="2 3">
    <name type="scientific">Pseudoalteromonas byunsanensis</name>
    <dbReference type="NCBI Taxonomy" id="327939"/>
    <lineage>
        <taxon>Bacteria</taxon>
        <taxon>Pseudomonadati</taxon>
        <taxon>Pseudomonadota</taxon>
        <taxon>Gammaproteobacteria</taxon>
        <taxon>Alteromonadales</taxon>
        <taxon>Pseudoalteromonadaceae</taxon>
        <taxon>Pseudoalteromonas</taxon>
    </lineage>
</organism>
<dbReference type="EMBL" id="MNAN01000034">
    <property type="protein sequence ID" value="OHU94362.1"/>
    <property type="molecule type" value="Genomic_DNA"/>
</dbReference>
<keyword evidence="3" id="KW-1185">Reference proteome</keyword>
<sequence length="341" mass="37897">MTINCCISGLAVMDNLNLPSGSSSKLSNLRKNIKLRYGQFSAFWQALNLAQKLYLTALVILPFCLDNLISVMVMALAGFATDFWPRLIKLWETLVGKALILLFYAGVTNFAVASAESLVNEVLKVSAGNLAYTLNLSILLHLPIWVLACTIIALLLLQLILPFYMLVIIMLKPFKHTGVSVVSRKSYPVTTTVIQLFLISLIFIKLIMWMANSSGIRPEIHLGLGDSPNSFGLIVEDPAIGELQSDVLQLSESVVLHHSFEKLDWREHLKINAYIQTVKQLIADFAFHYEGSTYSRCAKSIDSSVVELNDYEILEIIPDSTLENGYSFTVKRCTSPAFPAS</sequence>
<keyword evidence="1" id="KW-0472">Membrane</keyword>
<proteinExistence type="predicted"/>
<feature type="transmembrane region" description="Helical" evidence="1">
    <location>
        <begin position="98"/>
        <end position="118"/>
    </location>
</feature>
<feature type="transmembrane region" description="Helical" evidence="1">
    <location>
        <begin position="53"/>
        <end position="77"/>
    </location>
</feature>
<feature type="transmembrane region" description="Helical" evidence="1">
    <location>
        <begin position="192"/>
        <end position="211"/>
    </location>
</feature>
<keyword evidence="1" id="KW-1133">Transmembrane helix</keyword>
<comment type="caution">
    <text evidence="2">The sequence shown here is derived from an EMBL/GenBank/DDBJ whole genome shotgun (WGS) entry which is preliminary data.</text>
</comment>
<dbReference type="AlphaFoldDB" id="A0A1S1N6S8"/>
<gene>
    <name evidence="2" type="ORF">BIW53_14885</name>
</gene>
<protein>
    <submittedName>
        <fullName evidence="2">Uncharacterized protein</fullName>
    </submittedName>
</protein>
<keyword evidence="1" id="KW-0812">Transmembrane</keyword>
<dbReference type="RefSeq" id="WP_070992800.1">
    <property type="nucleotide sequence ID" value="NZ_CBCSHD010000009.1"/>
</dbReference>